<evidence type="ECO:0000256" key="5">
    <source>
        <dbReference type="ARBA" id="ARBA00022692"/>
    </source>
</evidence>
<evidence type="ECO:0000256" key="2">
    <source>
        <dbReference type="ARBA" id="ARBA00009773"/>
    </source>
</evidence>
<dbReference type="NCBIfam" id="NF008216">
    <property type="entry name" value="PRK10983.1"/>
    <property type="match status" value="1"/>
</dbReference>
<feature type="transmembrane region" description="Helical" evidence="8">
    <location>
        <begin position="215"/>
        <end position="236"/>
    </location>
</feature>
<accession>A0A1C3HD08</accession>
<protein>
    <submittedName>
        <fullName evidence="9">Putative inner membrane protein</fullName>
    </submittedName>
</protein>
<feature type="transmembrane region" description="Helical" evidence="8">
    <location>
        <begin position="12"/>
        <end position="31"/>
    </location>
</feature>
<feature type="transmembrane region" description="Helical" evidence="8">
    <location>
        <begin position="278"/>
        <end position="296"/>
    </location>
</feature>
<dbReference type="Pfam" id="PF01594">
    <property type="entry name" value="AI-2E_transport"/>
    <property type="match status" value="1"/>
</dbReference>
<feature type="transmembrane region" description="Helical" evidence="8">
    <location>
        <begin position="37"/>
        <end position="53"/>
    </location>
</feature>
<sequence length="366" mass="39440">MPLPQSRYDLPRIIFGVLFIAIMIVACFWVIQPFILGFAWAGMVVIATWPLLLKLQKLLWGRRSLAVLVMTLLLILLFILPISLLISSVVDNSAPLIAWASSPGKLHIPDLAWLQSVPMIGDRLYTSYHTLINAGGAALLAKVQPYFGQTATWFVAQAAHIGRLLLHCALMLLFSALLYARGEQVALGIRHFAVRLGSARGDAAVLLGGQAIRAVALGVVVTALVQSVLGGIGLAVSGIPAATLLTMLIFICCVAQLGPLLVLVPAIIWLYWHGDTTWGTVLLVWSCVVATLDNVLRPVLIRMGADLPLLLILSGVIGGLLAFGMIGLFIGPVVLAVSYRLLTAWMNEAPEPTTAPEQIIEDLEKR</sequence>
<evidence type="ECO:0000256" key="7">
    <source>
        <dbReference type="ARBA" id="ARBA00023136"/>
    </source>
</evidence>
<evidence type="ECO:0000256" key="8">
    <source>
        <dbReference type="SAM" id="Phobius"/>
    </source>
</evidence>
<gene>
    <name evidence="9" type="ORF">PWN146_01615</name>
</gene>
<proteinExistence type="inferred from homology"/>
<keyword evidence="3" id="KW-0813">Transport</keyword>
<evidence type="ECO:0000256" key="3">
    <source>
        <dbReference type="ARBA" id="ARBA00022448"/>
    </source>
</evidence>
<name>A0A1C3HD08_SERMA</name>
<keyword evidence="6 8" id="KW-1133">Transmembrane helix</keyword>
<dbReference type="AlphaFoldDB" id="A0A1C3HD08"/>
<keyword evidence="7 8" id="KW-0472">Membrane</keyword>
<keyword evidence="5 8" id="KW-0812">Transmembrane</keyword>
<dbReference type="EMBL" id="LT575490">
    <property type="protein sequence ID" value="SAY42928.1"/>
    <property type="molecule type" value="Genomic_DNA"/>
</dbReference>
<reference evidence="9" key="1">
    <citation type="submission" date="2016-05" db="EMBL/GenBank/DDBJ databases">
        <authorList>
            <person name="Cock P.J.A."/>
            <person name="Cock P.J.A."/>
        </authorList>
    </citation>
    <scope>NUCLEOTIDE SEQUENCE</scope>
    <source>
        <strain evidence="9">PWN146_assembly</strain>
    </source>
</reference>
<comment type="subcellular location">
    <subcellularLocation>
        <location evidence="1">Cell membrane</location>
        <topology evidence="1">Multi-pass membrane protein</topology>
    </subcellularLocation>
</comment>
<evidence type="ECO:0000256" key="6">
    <source>
        <dbReference type="ARBA" id="ARBA00022989"/>
    </source>
</evidence>
<feature type="transmembrane region" description="Helical" evidence="8">
    <location>
        <begin position="248"/>
        <end position="272"/>
    </location>
</feature>
<dbReference type="InterPro" id="IPR002549">
    <property type="entry name" value="AI-2E-like"/>
</dbReference>
<comment type="similarity">
    <text evidence="2">Belongs to the autoinducer-2 exporter (AI-2E) (TC 2.A.86) family.</text>
</comment>
<evidence type="ECO:0000256" key="4">
    <source>
        <dbReference type="ARBA" id="ARBA00022475"/>
    </source>
</evidence>
<evidence type="ECO:0000313" key="9">
    <source>
        <dbReference type="EMBL" id="SAY42928.1"/>
    </source>
</evidence>
<keyword evidence="4" id="KW-1003">Cell membrane</keyword>
<organism evidence="9">
    <name type="scientific">Serratia marcescens</name>
    <dbReference type="NCBI Taxonomy" id="615"/>
    <lineage>
        <taxon>Bacteria</taxon>
        <taxon>Pseudomonadati</taxon>
        <taxon>Pseudomonadota</taxon>
        <taxon>Gammaproteobacteria</taxon>
        <taxon>Enterobacterales</taxon>
        <taxon>Yersiniaceae</taxon>
        <taxon>Serratia</taxon>
    </lineage>
</organism>
<feature type="transmembrane region" description="Helical" evidence="8">
    <location>
        <begin position="308"/>
        <end position="337"/>
    </location>
</feature>
<feature type="transmembrane region" description="Helical" evidence="8">
    <location>
        <begin position="161"/>
        <end position="180"/>
    </location>
</feature>
<dbReference type="PROSITE" id="PS51257">
    <property type="entry name" value="PROKAR_LIPOPROTEIN"/>
    <property type="match status" value="1"/>
</dbReference>
<dbReference type="PANTHER" id="PTHR21716:SF67">
    <property type="entry name" value="TRANSPORT PROTEIN YDIK-RELATED"/>
    <property type="match status" value="1"/>
</dbReference>
<dbReference type="PANTHER" id="PTHR21716">
    <property type="entry name" value="TRANSMEMBRANE PROTEIN"/>
    <property type="match status" value="1"/>
</dbReference>
<evidence type="ECO:0000256" key="1">
    <source>
        <dbReference type="ARBA" id="ARBA00004651"/>
    </source>
</evidence>
<dbReference type="GO" id="GO:0005886">
    <property type="term" value="C:plasma membrane"/>
    <property type="evidence" value="ECO:0007669"/>
    <property type="project" value="UniProtKB-SubCell"/>
</dbReference>
<feature type="transmembrane region" description="Helical" evidence="8">
    <location>
        <begin position="65"/>
        <end position="86"/>
    </location>
</feature>